<reference evidence="17" key="1">
    <citation type="journal article" date="2023" name="Science">
        <title>Genome structures resolve the early diversification of teleost fishes.</title>
        <authorList>
            <person name="Parey E."/>
            <person name="Louis A."/>
            <person name="Montfort J."/>
            <person name="Bouchez O."/>
            <person name="Roques C."/>
            <person name="Iampietro C."/>
            <person name="Lluch J."/>
            <person name="Castinel A."/>
            <person name="Donnadieu C."/>
            <person name="Desvignes T."/>
            <person name="Floi Bucao C."/>
            <person name="Jouanno E."/>
            <person name="Wen M."/>
            <person name="Mejri S."/>
            <person name="Dirks R."/>
            <person name="Jansen H."/>
            <person name="Henkel C."/>
            <person name="Chen W.J."/>
            <person name="Zahm M."/>
            <person name="Cabau C."/>
            <person name="Klopp C."/>
            <person name="Thompson A.W."/>
            <person name="Robinson-Rechavi M."/>
            <person name="Braasch I."/>
            <person name="Lecointre G."/>
            <person name="Bobe J."/>
            <person name="Postlethwait J.H."/>
            <person name="Berthelot C."/>
            <person name="Roest Crollius H."/>
            <person name="Guiguen Y."/>
        </authorList>
    </citation>
    <scope>NUCLEOTIDE SEQUENCE</scope>
    <source>
        <strain evidence="17">NC1722</strain>
    </source>
</reference>
<comment type="catalytic activity">
    <reaction evidence="12">
        <text>choline + acetyl-CoA = acetylcholine + CoA</text>
        <dbReference type="Rhea" id="RHEA:18821"/>
        <dbReference type="ChEBI" id="CHEBI:15354"/>
        <dbReference type="ChEBI" id="CHEBI:15355"/>
        <dbReference type="ChEBI" id="CHEBI:57287"/>
        <dbReference type="ChEBI" id="CHEBI:57288"/>
        <dbReference type="EC" id="2.3.1.6"/>
    </reaction>
</comment>
<dbReference type="PANTHER" id="PTHR22589:SF14">
    <property type="entry name" value="CHOLINE O-ACETYLTRANSFERASE"/>
    <property type="match status" value="1"/>
</dbReference>
<dbReference type="EC" id="2.3.1.6" evidence="10"/>
<dbReference type="AlphaFoldDB" id="A0AAD7X2T3"/>
<dbReference type="PROSITE" id="PS00440">
    <property type="entry name" value="ACYLTRANSF_C_2"/>
    <property type="match status" value="1"/>
</dbReference>
<dbReference type="Pfam" id="PF00755">
    <property type="entry name" value="Carn_acyltransf"/>
    <property type="match status" value="1"/>
</dbReference>
<keyword evidence="18" id="KW-1185">Reference proteome</keyword>
<evidence type="ECO:0000256" key="13">
    <source>
        <dbReference type="ARBA" id="ARBA00048999"/>
    </source>
</evidence>
<keyword evidence="6" id="KW-0530">Neurotransmitter biosynthesis</keyword>
<keyword evidence="5" id="KW-0276">Fatty acid metabolism</keyword>
<dbReference type="SUPFAM" id="SSF52777">
    <property type="entry name" value="CoA-dependent acyltransferases"/>
    <property type="match status" value="2"/>
</dbReference>
<evidence type="ECO:0000256" key="11">
    <source>
        <dbReference type="ARBA" id="ARBA00040495"/>
    </source>
</evidence>
<evidence type="ECO:0000256" key="8">
    <source>
        <dbReference type="ARBA" id="ARBA00023315"/>
    </source>
</evidence>
<evidence type="ECO:0000256" key="3">
    <source>
        <dbReference type="ARBA" id="ARBA00022448"/>
    </source>
</evidence>
<dbReference type="InterPro" id="IPR000542">
    <property type="entry name" value="Carn_acyl_trans"/>
</dbReference>
<protein>
    <recommendedName>
        <fullName evidence="11">Choline O-acetyltransferase</fullName>
        <ecNumber evidence="10">2.3.1.6</ecNumber>
    </recommendedName>
</protein>
<dbReference type="InterPro" id="IPR039551">
    <property type="entry name" value="Cho/carn_acyl_trans"/>
</dbReference>
<dbReference type="FunFam" id="3.30.559.10:FF:000001">
    <property type="entry name" value="Carnitine O-acetyltransferase"/>
    <property type="match status" value="1"/>
</dbReference>
<evidence type="ECO:0000256" key="6">
    <source>
        <dbReference type="ARBA" id="ARBA00022979"/>
    </source>
</evidence>
<organism evidence="17 18">
    <name type="scientific">Aldrovandia affinis</name>
    <dbReference type="NCBI Taxonomy" id="143900"/>
    <lineage>
        <taxon>Eukaryota</taxon>
        <taxon>Metazoa</taxon>
        <taxon>Chordata</taxon>
        <taxon>Craniata</taxon>
        <taxon>Vertebrata</taxon>
        <taxon>Euteleostomi</taxon>
        <taxon>Actinopterygii</taxon>
        <taxon>Neopterygii</taxon>
        <taxon>Teleostei</taxon>
        <taxon>Notacanthiformes</taxon>
        <taxon>Halosauridae</taxon>
        <taxon>Aldrovandia</taxon>
    </lineage>
</organism>
<comment type="pathway">
    <text evidence="1">Lipid metabolism; fatty acid beta-oxidation.</text>
</comment>
<dbReference type="EMBL" id="JAINUG010000002">
    <property type="protein sequence ID" value="KAJ8418230.1"/>
    <property type="molecule type" value="Genomic_DNA"/>
</dbReference>
<dbReference type="GO" id="GO:0007274">
    <property type="term" value="P:neuromuscular synaptic transmission"/>
    <property type="evidence" value="ECO:0007669"/>
    <property type="project" value="TreeGrafter"/>
</dbReference>
<dbReference type="Gene3D" id="3.30.559.70">
    <property type="entry name" value="Choline/Carnitine o-acyltransferase, domain 2"/>
    <property type="match status" value="1"/>
</dbReference>
<evidence type="ECO:0000256" key="1">
    <source>
        <dbReference type="ARBA" id="ARBA00005005"/>
    </source>
</evidence>
<evidence type="ECO:0000256" key="14">
    <source>
        <dbReference type="PIRSR" id="PIRSR600542-1"/>
    </source>
</evidence>
<evidence type="ECO:0000313" key="17">
    <source>
        <dbReference type="EMBL" id="KAJ8418230.1"/>
    </source>
</evidence>
<keyword evidence="7" id="KW-0443">Lipid metabolism</keyword>
<feature type="active site" description="Proton acceptor" evidence="14">
    <location>
        <position position="305"/>
    </location>
</feature>
<evidence type="ECO:0000259" key="16">
    <source>
        <dbReference type="Pfam" id="PF00755"/>
    </source>
</evidence>
<dbReference type="Gene3D" id="1.10.275.20">
    <property type="entry name" value="Choline/Carnitine o-acyltransferase"/>
    <property type="match status" value="1"/>
</dbReference>
<evidence type="ECO:0000256" key="4">
    <source>
        <dbReference type="ARBA" id="ARBA00022679"/>
    </source>
</evidence>
<dbReference type="GO" id="GO:0006631">
    <property type="term" value="P:fatty acid metabolic process"/>
    <property type="evidence" value="ECO:0007669"/>
    <property type="project" value="UniProtKB-KW"/>
</dbReference>
<dbReference type="PROSITE" id="PS00439">
    <property type="entry name" value="ACYLTRANSF_C_1"/>
    <property type="match status" value="1"/>
</dbReference>
<dbReference type="Gene3D" id="3.30.559.10">
    <property type="entry name" value="Chloramphenicol acetyltransferase-like domain"/>
    <property type="match status" value="1"/>
</dbReference>
<dbReference type="GO" id="GO:0005737">
    <property type="term" value="C:cytoplasm"/>
    <property type="evidence" value="ECO:0007669"/>
    <property type="project" value="TreeGrafter"/>
</dbReference>
<dbReference type="GO" id="GO:0043005">
    <property type="term" value="C:neuron projection"/>
    <property type="evidence" value="ECO:0007669"/>
    <property type="project" value="TreeGrafter"/>
</dbReference>
<comment type="similarity">
    <text evidence="2 15">Belongs to the carnitine/choline acetyltransferase family.</text>
</comment>
<gene>
    <name evidence="17" type="ORF">AAFF_G00139390</name>
</gene>
<dbReference type="GO" id="GO:0008292">
    <property type="term" value="P:acetylcholine biosynthetic process"/>
    <property type="evidence" value="ECO:0007669"/>
    <property type="project" value="TreeGrafter"/>
</dbReference>
<evidence type="ECO:0000256" key="9">
    <source>
        <dbReference type="ARBA" id="ARBA00037088"/>
    </source>
</evidence>
<evidence type="ECO:0000256" key="10">
    <source>
        <dbReference type="ARBA" id="ARBA00039091"/>
    </source>
</evidence>
<sequence length="609" mass="68950">MLRSKLGPSRVDRAPDIQALPKLPVPPLKQTLDTYLKCVKHLITEEKFQRTKAIVEKFGAPGGLGEFLQRKLLERRERTDNWVYDYWLEDMYLSNRFAARLISGLLEYKALLDGGTLPVDSAHGPLAGAPMCMLQYYRLFTSCRLPGITTDTLVCRRSSASPKREHIIVACKNQFFVLNVVMNSRCLGETDLVTQLEKIVKMAETEEDRQPPIGLLTSDRRTDWAKARDVLIKDSTNVESLDMIERSLCLVCMDDPSGVELTDTNRALQMLHGCGYYKNGGNRWYDKALQFIIGMDGACGVLCEHSPFEGIVLVQCTEYLLKYIAGSPSKLVESGNIGELPVPRRLHWKCSPEIQGLLAFSADKLQRLVRNVDMNVYRFTFYGKEFIKTQRMSPDAYIQLALQLAFYRCHGQLVSTYESASIRRFREGRVDNIRSATAEALAFVKSMAKDKLAIPDDEKMKRLWDAINAQTKYTVLAITGMAIDNHLLGLRGMAEELKMERPEMFTDETYLISHQFILSTSQVPTTMEMFCCYGPVVANGYGACYNPRPDHIVFCVSSFWASKETCSATFVRALEECLVEMKDLCRRCNSLAKPVEKREGSANHVNNGR</sequence>
<dbReference type="InterPro" id="IPR042572">
    <property type="entry name" value="Carn_acyl_trans_N"/>
</dbReference>
<dbReference type="Proteomes" id="UP001221898">
    <property type="component" value="Unassembled WGS sequence"/>
</dbReference>
<dbReference type="GO" id="GO:0016406">
    <property type="term" value="F:carnitine O-acyltransferase activity"/>
    <property type="evidence" value="ECO:0007669"/>
    <property type="project" value="UniProtKB-ARBA"/>
</dbReference>
<proteinExistence type="inferred from homology"/>
<evidence type="ECO:0000313" key="18">
    <source>
        <dbReference type="Proteomes" id="UP001221898"/>
    </source>
</evidence>
<name>A0AAD7X2T3_9TELE</name>
<evidence type="ECO:0000256" key="7">
    <source>
        <dbReference type="ARBA" id="ARBA00023098"/>
    </source>
</evidence>
<evidence type="ECO:0000256" key="5">
    <source>
        <dbReference type="ARBA" id="ARBA00022832"/>
    </source>
</evidence>
<evidence type="ECO:0000256" key="15">
    <source>
        <dbReference type="RuleBase" id="RU003801"/>
    </source>
</evidence>
<feature type="domain" description="Choline/carnitine acyltransferase" evidence="16">
    <location>
        <begin position="96"/>
        <end position="576"/>
    </location>
</feature>
<evidence type="ECO:0000256" key="12">
    <source>
        <dbReference type="ARBA" id="ARBA00048143"/>
    </source>
</evidence>
<dbReference type="PANTHER" id="PTHR22589">
    <property type="entry name" value="CARNITINE O-ACYLTRANSFERASE"/>
    <property type="match status" value="1"/>
</dbReference>
<keyword evidence="8 15" id="KW-0012">Acyltransferase</keyword>
<accession>A0AAD7X2T3</accession>
<keyword evidence="3" id="KW-0813">Transport</keyword>
<dbReference type="InterPro" id="IPR042231">
    <property type="entry name" value="Cho/carn_acyl_trans_2"/>
</dbReference>
<keyword evidence="4 15" id="KW-0808">Transferase</keyword>
<dbReference type="GO" id="GO:0004102">
    <property type="term" value="F:choline O-acetyltransferase activity"/>
    <property type="evidence" value="ECO:0007669"/>
    <property type="project" value="UniProtKB-EC"/>
</dbReference>
<dbReference type="InterPro" id="IPR023213">
    <property type="entry name" value="CAT-like_dom_sf"/>
</dbReference>
<comment type="catalytic activity">
    <reaction evidence="13">
        <text>4,8-dimethylnonanoyl-CoA + (R)-carnitine = O-4,8-dimethylnonanoyl-(R)-carnitine + CoA</text>
        <dbReference type="Rhea" id="RHEA:44860"/>
        <dbReference type="ChEBI" id="CHEBI:16347"/>
        <dbReference type="ChEBI" id="CHEBI:57287"/>
        <dbReference type="ChEBI" id="CHEBI:77061"/>
        <dbReference type="ChEBI" id="CHEBI:84654"/>
    </reaction>
</comment>
<comment type="function">
    <text evidence="9">Catalyzes the reversible synthesis of acetylcholine (ACh) from acetyl CoA and choline at cholinergic synapses.</text>
</comment>
<evidence type="ECO:0000256" key="2">
    <source>
        <dbReference type="ARBA" id="ARBA00005232"/>
    </source>
</evidence>
<dbReference type="GO" id="GO:0045202">
    <property type="term" value="C:synapse"/>
    <property type="evidence" value="ECO:0007669"/>
    <property type="project" value="GOC"/>
</dbReference>
<comment type="caution">
    <text evidence="17">The sequence shown here is derived from an EMBL/GenBank/DDBJ whole genome shotgun (WGS) entry which is preliminary data.</text>
</comment>